<name>A0ABV5ZAC7_9GAMM</name>
<evidence type="ECO:0000256" key="2">
    <source>
        <dbReference type="ARBA" id="ARBA00022898"/>
    </source>
</evidence>
<keyword evidence="3" id="KW-0805">Transcription regulation</keyword>
<dbReference type="RefSeq" id="WP_027311706.1">
    <property type="nucleotide sequence ID" value="NZ_JAUESS010000011.1"/>
</dbReference>
<accession>A0ABV5ZAC7</accession>
<dbReference type="SUPFAM" id="SSF46785">
    <property type="entry name" value="Winged helix' DNA-binding domain"/>
    <property type="match status" value="1"/>
</dbReference>
<dbReference type="SUPFAM" id="SSF53383">
    <property type="entry name" value="PLP-dependent transferases"/>
    <property type="match status" value="1"/>
</dbReference>
<dbReference type="InterPro" id="IPR000524">
    <property type="entry name" value="Tscrpt_reg_HTH_GntR"/>
</dbReference>
<dbReference type="SMART" id="SM00345">
    <property type="entry name" value="HTH_GNTR"/>
    <property type="match status" value="1"/>
</dbReference>
<dbReference type="InterPro" id="IPR015422">
    <property type="entry name" value="PyrdxlP-dep_Trfase_small"/>
</dbReference>
<keyword evidence="7" id="KW-0032">Aminotransferase</keyword>
<evidence type="ECO:0000313" key="8">
    <source>
        <dbReference type="Proteomes" id="UP001589628"/>
    </source>
</evidence>
<dbReference type="PANTHER" id="PTHR46577:SF2">
    <property type="entry name" value="TRANSCRIPTIONAL REGULATORY PROTEIN"/>
    <property type="match status" value="1"/>
</dbReference>
<dbReference type="EMBL" id="JBHLZN010000002">
    <property type="protein sequence ID" value="MFB9886222.1"/>
    <property type="molecule type" value="Genomic_DNA"/>
</dbReference>
<keyword evidence="5" id="KW-0804">Transcription</keyword>
<dbReference type="InterPro" id="IPR036388">
    <property type="entry name" value="WH-like_DNA-bd_sf"/>
</dbReference>
<keyword evidence="2" id="KW-0663">Pyridoxal phosphate</keyword>
<evidence type="ECO:0000256" key="5">
    <source>
        <dbReference type="ARBA" id="ARBA00023163"/>
    </source>
</evidence>
<dbReference type="InterPro" id="IPR004839">
    <property type="entry name" value="Aminotransferase_I/II_large"/>
</dbReference>
<dbReference type="CDD" id="cd07377">
    <property type="entry name" value="WHTH_GntR"/>
    <property type="match status" value="1"/>
</dbReference>
<evidence type="ECO:0000313" key="7">
    <source>
        <dbReference type="EMBL" id="MFB9886222.1"/>
    </source>
</evidence>
<dbReference type="InterPro" id="IPR051446">
    <property type="entry name" value="HTH_trans_reg/aminotransferase"/>
</dbReference>
<proteinExistence type="inferred from homology"/>
<dbReference type="Pfam" id="PF00155">
    <property type="entry name" value="Aminotran_1_2"/>
    <property type="match status" value="1"/>
</dbReference>
<dbReference type="Gene3D" id="3.40.640.10">
    <property type="entry name" value="Type I PLP-dependent aspartate aminotransferase-like (Major domain)"/>
    <property type="match status" value="1"/>
</dbReference>
<dbReference type="Gene3D" id="3.90.1150.10">
    <property type="entry name" value="Aspartate Aminotransferase, domain 1"/>
    <property type="match status" value="1"/>
</dbReference>
<dbReference type="GO" id="GO:0008483">
    <property type="term" value="F:transaminase activity"/>
    <property type="evidence" value="ECO:0007669"/>
    <property type="project" value="UniProtKB-KW"/>
</dbReference>
<evidence type="ECO:0000256" key="4">
    <source>
        <dbReference type="ARBA" id="ARBA00023125"/>
    </source>
</evidence>
<keyword evidence="8" id="KW-1185">Reference proteome</keyword>
<dbReference type="InterPro" id="IPR015424">
    <property type="entry name" value="PyrdxlP-dep_Trfase"/>
</dbReference>
<dbReference type="Proteomes" id="UP001589628">
    <property type="component" value="Unassembled WGS sequence"/>
</dbReference>
<keyword evidence="4" id="KW-0238">DNA-binding</keyword>
<dbReference type="InterPro" id="IPR015421">
    <property type="entry name" value="PyrdxlP-dep_Trfase_major"/>
</dbReference>
<evidence type="ECO:0000256" key="1">
    <source>
        <dbReference type="ARBA" id="ARBA00005384"/>
    </source>
</evidence>
<dbReference type="Pfam" id="PF00392">
    <property type="entry name" value="GntR"/>
    <property type="match status" value="1"/>
</dbReference>
<reference evidence="7 8" key="1">
    <citation type="submission" date="2024-09" db="EMBL/GenBank/DDBJ databases">
        <authorList>
            <person name="Sun Q."/>
            <person name="Mori K."/>
        </authorList>
    </citation>
    <scope>NUCLEOTIDE SEQUENCE [LARGE SCALE GENOMIC DNA]</scope>
    <source>
        <strain evidence="7 8">ATCC 51285</strain>
    </source>
</reference>
<dbReference type="CDD" id="cd00609">
    <property type="entry name" value="AAT_like"/>
    <property type="match status" value="1"/>
</dbReference>
<comment type="similarity">
    <text evidence="1">In the C-terminal section; belongs to the class-I pyridoxal-phosphate-dependent aminotransferase family.</text>
</comment>
<dbReference type="PANTHER" id="PTHR46577">
    <property type="entry name" value="HTH-TYPE TRANSCRIPTIONAL REGULATORY PROTEIN GABR"/>
    <property type="match status" value="1"/>
</dbReference>
<sequence length="466" mass="52530">MPRYLALAQQLLQQINQGQLRPGQPLPSLRQFAEQQQASKNTAIAVYQWLEQQGWIEARPRQGYFVRARSRLQQPQPAPLSPQLPSLGELGLQIVRTAMQPHWVPLGSAHPCCHFDSLDSWQRQLARSARQHKPAHSHYQVPPGHPGLREQIRLRLHKRGIWLDADDILLTNGCQEAFTLALQTLTRPGDIVAVESPCFYGVLQLLEVLQLQVLEIPARSPDGIDLAALASALKQWPVKALLLHPSYNNPQGYAMPDSHRHALISLTEPYRLPIIEDEVTAELGYQGQMPLALKSLAPERVLLCSSFSKTLDPDLRLGWIAAGPWHDALLHRKFVSSMASPGLQQQALAAWLQGRGYDRHLRQVRQQYGDNWHQLAQALQGLPQGCQLNAPAGGYLCWLQLPPSVDSLQLWQRADQAGISLTPGALFGQQPQLRHSVRLNFAHWHRDIRLRKAMPKLIELIEQCQH</sequence>
<gene>
    <name evidence="7" type="ORF">ACFFLH_07375</name>
</gene>
<protein>
    <submittedName>
        <fullName evidence="7">PLP-dependent aminotransferase family protein</fullName>
    </submittedName>
</protein>
<dbReference type="Gene3D" id="1.10.10.10">
    <property type="entry name" value="Winged helix-like DNA-binding domain superfamily/Winged helix DNA-binding domain"/>
    <property type="match status" value="1"/>
</dbReference>
<feature type="domain" description="HTH gntR-type" evidence="6">
    <location>
        <begin position="1"/>
        <end position="69"/>
    </location>
</feature>
<keyword evidence="7" id="KW-0808">Transferase</keyword>
<organism evidence="7 8">
    <name type="scientific">Balneatrix alpica</name>
    <dbReference type="NCBI Taxonomy" id="75684"/>
    <lineage>
        <taxon>Bacteria</taxon>
        <taxon>Pseudomonadati</taxon>
        <taxon>Pseudomonadota</taxon>
        <taxon>Gammaproteobacteria</taxon>
        <taxon>Oceanospirillales</taxon>
        <taxon>Balneatrichaceae</taxon>
        <taxon>Balneatrix</taxon>
    </lineage>
</organism>
<comment type="caution">
    <text evidence="7">The sequence shown here is derived from an EMBL/GenBank/DDBJ whole genome shotgun (WGS) entry which is preliminary data.</text>
</comment>
<evidence type="ECO:0000259" key="6">
    <source>
        <dbReference type="PROSITE" id="PS50949"/>
    </source>
</evidence>
<dbReference type="PROSITE" id="PS50949">
    <property type="entry name" value="HTH_GNTR"/>
    <property type="match status" value="1"/>
</dbReference>
<evidence type="ECO:0000256" key="3">
    <source>
        <dbReference type="ARBA" id="ARBA00023015"/>
    </source>
</evidence>
<dbReference type="InterPro" id="IPR036390">
    <property type="entry name" value="WH_DNA-bd_sf"/>
</dbReference>